<accession>A0ABZ2PJR9</accession>
<dbReference type="Pfam" id="PF11662">
    <property type="entry name" value="DUF3263"/>
    <property type="match status" value="1"/>
</dbReference>
<evidence type="ECO:0000313" key="2">
    <source>
        <dbReference type="Proteomes" id="UP001432000"/>
    </source>
</evidence>
<evidence type="ECO:0000313" key="1">
    <source>
        <dbReference type="EMBL" id="WXG68495.1"/>
    </source>
</evidence>
<dbReference type="InterPro" id="IPR021678">
    <property type="entry name" value="DUF3263"/>
</dbReference>
<gene>
    <name evidence="1" type="ORF">WDS16_25455</name>
</gene>
<name>A0ABZ2PJR9_9NOCA</name>
<dbReference type="RefSeq" id="WP_338888736.1">
    <property type="nucleotide sequence ID" value="NZ_CP147846.1"/>
</dbReference>
<dbReference type="Proteomes" id="UP001432000">
    <property type="component" value="Chromosome"/>
</dbReference>
<keyword evidence="2" id="KW-1185">Reference proteome</keyword>
<reference evidence="1 2" key="1">
    <citation type="submission" date="2024-03" db="EMBL/GenBank/DDBJ databases">
        <title>Natural products discovery in diverse microorganisms through a two-stage MS feature dereplication strategy.</title>
        <authorList>
            <person name="Zhang R."/>
        </authorList>
    </citation>
    <scope>NUCLEOTIDE SEQUENCE [LARGE SCALE GENOMIC DNA]</scope>
    <source>
        <strain evidence="1 2">18930</strain>
    </source>
</reference>
<sequence length="90" mass="10048">MPPTPDTLRERDRMLAFAVQWMPYGGGDDEDIMIAFGIPSETYFRRLRHLLAGPGRPVDLDAQTVEALLRLCRGRLEHSAASVGRPQVGQ</sequence>
<organism evidence="1 2">
    <name type="scientific">Rhodococcus sovatensis</name>
    <dbReference type="NCBI Taxonomy" id="1805840"/>
    <lineage>
        <taxon>Bacteria</taxon>
        <taxon>Bacillati</taxon>
        <taxon>Actinomycetota</taxon>
        <taxon>Actinomycetes</taxon>
        <taxon>Mycobacteriales</taxon>
        <taxon>Nocardiaceae</taxon>
        <taxon>Rhodococcus</taxon>
    </lineage>
</organism>
<protein>
    <submittedName>
        <fullName evidence="1">DUF3263 domain-containing protein</fullName>
    </submittedName>
</protein>
<proteinExistence type="predicted"/>
<dbReference type="EMBL" id="CP147846">
    <property type="protein sequence ID" value="WXG68495.1"/>
    <property type="molecule type" value="Genomic_DNA"/>
</dbReference>